<evidence type="ECO:0000313" key="2">
    <source>
        <dbReference type="EMBL" id="CAI9159420.1"/>
    </source>
</evidence>
<name>A0ABN8YCX4_RANTA</name>
<gene>
    <name evidence="2" type="ORF">MRATA1EN1_LOCUS8382</name>
</gene>
<proteinExistence type="predicted"/>
<accession>A0ABN8YCX4</accession>
<reference evidence="2" key="1">
    <citation type="submission" date="2023-04" db="EMBL/GenBank/DDBJ databases">
        <authorList>
            <consortium name="ELIXIR-Norway"/>
        </authorList>
    </citation>
    <scope>NUCLEOTIDE SEQUENCE [LARGE SCALE GENOMIC DNA]</scope>
</reference>
<organism evidence="2 3">
    <name type="scientific">Rangifer tarandus platyrhynchus</name>
    <name type="common">Svalbard reindeer</name>
    <dbReference type="NCBI Taxonomy" id="3082113"/>
    <lineage>
        <taxon>Eukaryota</taxon>
        <taxon>Metazoa</taxon>
        <taxon>Chordata</taxon>
        <taxon>Craniata</taxon>
        <taxon>Vertebrata</taxon>
        <taxon>Euteleostomi</taxon>
        <taxon>Mammalia</taxon>
        <taxon>Eutheria</taxon>
        <taxon>Laurasiatheria</taxon>
        <taxon>Artiodactyla</taxon>
        <taxon>Ruminantia</taxon>
        <taxon>Pecora</taxon>
        <taxon>Cervidae</taxon>
        <taxon>Odocoileinae</taxon>
        <taxon>Rangifer</taxon>
    </lineage>
</organism>
<sequence length="241" mass="27004">MAGPLEWWEYSVPYGASCQKDRIRGGWGPRTERKLHGQRGRVMWVLASRVWQFQKHSALELQSEQLAAPYGTQPVHALSFPAWVVWKEKQPCLESDRGAREGGIQGNNTVLSWVVEDDLSERSKAPSVTESKCRLSLDTAASPSAGQSSALLYLRARHQDPAKSERALTSARSADPVRSRHNARAHVCPAPHVHARAPPPTREHPAPWTRRAWFLGLGFTGRYGTFLAFSNHQQRQNGKEN</sequence>
<feature type="region of interest" description="Disordered" evidence="1">
    <location>
        <begin position="161"/>
        <end position="184"/>
    </location>
</feature>
<evidence type="ECO:0000256" key="1">
    <source>
        <dbReference type="SAM" id="MobiDB-lite"/>
    </source>
</evidence>
<dbReference type="EMBL" id="OX459955">
    <property type="protein sequence ID" value="CAI9159420.1"/>
    <property type="molecule type" value="Genomic_DNA"/>
</dbReference>
<keyword evidence="3" id="KW-1185">Reference proteome</keyword>
<protein>
    <submittedName>
        <fullName evidence="2">Uncharacterized protein</fullName>
    </submittedName>
</protein>
<dbReference type="Proteomes" id="UP001176941">
    <property type="component" value="Chromosome 19"/>
</dbReference>
<evidence type="ECO:0000313" key="3">
    <source>
        <dbReference type="Proteomes" id="UP001176941"/>
    </source>
</evidence>